<dbReference type="OrthoDB" id="9804819at2"/>
<evidence type="ECO:0000313" key="6">
    <source>
        <dbReference type="Proteomes" id="UP000005868"/>
    </source>
</evidence>
<dbReference type="STRING" id="580340.Tlie_1085"/>
<dbReference type="PROSITE" id="PS50893">
    <property type="entry name" value="ABC_TRANSPORTER_2"/>
    <property type="match status" value="1"/>
</dbReference>
<keyword evidence="6" id="KW-1185">Reference proteome</keyword>
<feature type="domain" description="ABC transporter" evidence="4">
    <location>
        <begin position="6"/>
        <end position="244"/>
    </location>
</feature>
<dbReference type="KEGG" id="tli:Tlie_1085"/>
<dbReference type="InterPro" id="IPR027417">
    <property type="entry name" value="P-loop_NTPase"/>
</dbReference>
<dbReference type="SUPFAM" id="SSF52540">
    <property type="entry name" value="P-loop containing nucleoside triphosphate hydrolases"/>
    <property type="match status" value="1"/>
</dbReference>
<evidence type="ECO:0000256" key="1">
    <source>
        <dbReference type="ARBA" id="ARBA00022448"/>
    </source>
</evidence>
<dbReference type="HOGENOM" id="CLU_000604_1_22_0"/>
<keyword evidence="3" id="KW-0067">ATP-binding</keyword>
<dbReference type="SMART" id="SM00382">
    <property type="entry name" value="AAA"/>
    <property type="match status" value="1"/>
</dbReference>
<proteinExistence type="predicted"/>
<dbReference type="eggNOG" id="COG1127">
    <property type="taxonomic scope" value="Bacteria"/>
</dbReference>
<gene>
    <name evidence="5" type="ordered locus">Tlie_1085</name>
</gene>
<organism evidence="5 6">
    <name type="scientific">Thermovirga lienii (strain ATCC BAA-1197 / DSM 17291 / Cas60314)</name>
    <dbReference type="NCBI Taxonomy" id="580340"/>
    <lineage>
        <taxon>Bacteria</taxon>
        <taxon>Thermotogati</taxon>
        <taxon>Synergistota</taxon>
        <taxon>Synergistia</taxon>
        <taxon>Synergistales</taxon>
        <taxon>Thermovirgaceae</taxon>
        <taxon>Thermovirga</taxon>
    </lineage>
</organism>
<keyword evidence="2" id="KW-0547">Nucleotide-binding</keyword>
<dbReference type="Gene3D" id="3.40.50.300">
    <property type="entry name" value="P-loop containing nucleotide triphosphate hydrolases"/>
    <property type="match status" value="1"/>
</dbReference>
<reference evidence="5 6" key="2">
    <citation type="journal article" date="2012" name="Stand. Genomic Sci.">
        <title>Genome sequence of the moderately thermophilic, amino-acid-degrading and sulfur-reducing bacterium Thermovirga lienii type strain (Cas60314(T)).</title>
        <authorList>
            <person name="Goker M."/>
            <person name="Saunders E."/>
            <person name="Lapidus A."/>
            <person name="Nolan M."/>
            <person name="Lucas S."/>
            <person name="Hammon N."/>
            <person name="Deshpande S."/>
            <person name="Cheng J.F."/>
            <person name="Han C."/>
            <person name="Tapia R."/>
            <person name="Goodwin L.A."/>
            <person name="Pitluck S."/>
            <person name="Liolios K."/>
            <person name="Mavromatis K."/>
            <person name="Pagani I."/>
            <person name="Ivanova N."/>
            <person name="Mikhailova N."/>
            <person name="Pati A."/>
            <person name="Chen A."/>
            <person name="Palaniappan K."/>
            <person name="Land M."/>
            <person name="Chang Y.J."/>
            <person name="Jeffries C.D."/>
            <person name="Brambilla E.M."/>
            <person name="Rohde M."/>
            <person name="Spring S."/>
            <person name="Detter J.C."/>
            <person name="Woyke T."/>
            <person name="Bristow J."/>
            <person name="Eisen J.A."/>
            <person name="Markowitz V."/>
            <person name="Hugenholtz P."/>
            <person name="Kyrpides N.C."/>
            <person name="Klenk H.P."/>
        </authorList>
    </citation>
    <scope>NUCLEOTIDE SEQUENCE [LARGE SCALE GENOMIC DNA]</scope>
    <source>
        <strain evidence="6">ATCC BAA-1197 / DSM 17291 / Cas60314</strain>
    </source>
</reference>
<dbReference type="GO" id="GO:0016887">
    <property type="term" value="F:ATP hydrolysis activity"/>
    <property type="evidence" value="ECO:0007669"/>
    <property type="project" value="InterPro"/>
</dbReference>
<evidence type="ECO:0000256" key="2">
    <source>
        <dbReference type="ARBA" id="ARBA00022741"/>
    </source>
</evidence>
<protein>
    <submittedName>
        <fullName evidence="5">ABC transporter related protein</fullName>
    </submittedName>
</protein>
<dbReference type="Proteomes" id="UP000005868">
    <property type="component" value="Chromosome"/>
</dbReference>
<dbReference type="InterPro" id="IPR017871">
    <property type="entry name" value="ABC_transporter-like_CS"/>
</dbReference>
<dbReference type="PROSITE" id="PS00211">
    <property type="entry name" value="ABC_TRANSPORTER_1"/>
    <property type="match status" value="1"/>
</dbReference>
<dbReference type="EMBL" id="CP003096">
    <property type="protein sequence ID" value="AER66818.1"/>
    <property type="molecule type" value="Genomic_DNA"/>
</dbReference>
<dbReference type="AlphaFoldDB" id="G7VAB8"/>
<evidence type="ECO:0000313" key="5">
    <source>
        <dbReference type="EMBL" id="AER66818.1"/>
    </source>
</evidence>
<dbReference type="InterPro" id="IPR003439">
    <property type="entry name" value="ABC_transporter-like_ATP-bd"/>
</dbReference>
<name>G7VAB8_THELD</name>
<sequence>MSPPVVTLEEVSVFFGSKEALKSINLSLSMGEVKCILGPSGCGKTTTLRVIAGLQKIQKGRMKLFDSYVTPETEEKDLADFRKRLGVVFQGGALFDSLTVGQNIAFPLKYCRGIEDRAFIEKKVKEMLDHVELEDVRELYPSELSGGMRKRVAIARALVHEPEVLLLDEPTTGLDPLTARHIDALIVTLCRRFQVAVLVVTHDMVSALGIADRLVLMDDGRVVWRGTCDEWNKMDDPAVKRFAAGLISVRGGDLP</sequence>
<dbReference type="PANTHER" id="PTHR43023">
    <property type="entry name" value="PROTEIN TRIGALACTOSYLDIACYLGLYCEROL 3, CHLOROPLASTIC"/>
    <property type="match status" value="1"/>
</dbReference>
<accession>G7VAB8</accession>
<keyword evidence="1" id="KW-0813">Transport</keyword>
<reference evidence="6" key="1">
    <citation type="submission" date="2011-10" db="EMBL/GenBank/DDBJ databases">
        <title>The complete genome of chromosome of Thermovirga lienii DSM 17291.</title>
        <authorList>
            <consortium name="US DOE Joint Genome Institute (JGI-PGF)"/>
            <person name="Lucas S."/>
            <person name="Copeland A."/>
            <person name="Lapidus A."/>
            <person name="Glavina del Rio T."/>
            <person name="Dalin E."/>
            <person name="Tice H."/>
            <person name="Bruce D."/>
            <person name="Goodwin L."/>
            <person name="Pitluck S."/>
            <person name="Peters L."/>
            <person name="Mikhailova N."/>
            <person name="Saunders E."/>
            <person name="Kyrpides N."/>
            <person name="Mavromatis K."/>
            <person name="Ivanova N."/>
            <person name="Last F.I."/>
            <person name="Brettin T."/>
            <person name="Detter J.C."/>
            <person name="Han C."/>
            <person name="Larimer F."/>
            <person name="Land M."/>
            <person name="Hauser L."/>
            <person name="Markowitz V."/>
            <person name="Cheng J.-F."/>
            <person name="Hugenholtz P."/>
            <person name="Woyke T."/>
            <person name="Wu D."/>
            <person name="Spring S."/>
            <person name="Schroeder M."/>
            <person name="Brambilla E.-M."/>
            <person name="Klenk H.-P."/>
            <person name="Eisen J.A."/>
        </authorList>
    </citation>
    <scope>NUCLEOTIDE SEQUENCE [LARGE SCALE GENOMIC DNA]</scope>
    <source>
        <strain evidence="6">ATCC BAA-1197 / DSM 17291 / Cas60314</strain>
    </source>
</reference>
<dbReference type="GO" id="GO:0005524">
    <property type="term" value="F:ATP binding"/>
    <property type="evidence" value="ECO:0007669"/>
    <property type="project" value="UniProtKB-KW"/>
</dbReference>
<evidence type="ECO:0000259" key="4">
    <source>
        <dbReference type="PROSITE" id="PS50893"/>
    </source>
</evidence>
<evidence type="ECO:0000256" key="3">
    <source>
        <dbReference type="ARBA" id="ARBA00022840"/>
    </source>
</evidence>
<dbReference type="InterPro" id="IPR003593">
    <property type="entry name" value="AAA+_ATPase"/>
</dbReference>
<dbReference type="PANTHER" id="PTHR43023:SF3">
    <property type="entry name" value="PROTEIN TRIGALACTOSYLDIACYLGLYCEROL 3, CHLOROPLASTIC"/>
    <property type="match status" value="1"/>
</dbReference>
<dbReference type="Pfam" id="PF00005">
    <property type="entry name" value="ABC_tran"/>
    <property type="match status" value="1"/>
</dbReference>